<sequence length="119" mass="13055">MAWATARGRIERLIENDSQEQNNNSSSNNTNSQEQNNNSSSNNTNASTTGELSDNSTVCQRFNTAFNSNNWLDCAIDQQSVAHELLKSIQRMPCSPPSKSTIDVICDSGYNHSVNINVG</sequence>
<dbReference type="EMBL" id="JXXN02004235">
    <property type="protein sequence ID" value="THD20761.1"/>
    <property type="molecule type" value="Genomic_DNA"/>
</dbReference>
<name>A0A4E0R5M0_FASHE</name>
<dbReference type="AlphaFoldDB" id="A0A4E0R5M0"/>
<feature type="region of interest" description="Disordered" evidence="1">
    <location>
        <begin position="1"/>
        <end position="54"/>
    </location>
</feature>
<evidence type="ECO:0000313" key="2">
    <source>
        <dbReference type="EMBL" id="THD20761.1"/>
    </source>
</evidence>
<protein>
    <submittedName>
        <fullName evidence="2">Uncharacterized protein</fullName>
    </submittedName>
</protein>
<proteinExistence type="predicted"/>
<comment type="caution">
    <text evidence="2">The sequence shown here is derived from an EMBL/GenBank/DDBJ whole genome shotgun (WGS) entry which is preliminary data.</text>
</comment>
<dbReference type="Proteomes" id="UP000230066">
    <property type="component" value="Unassembled WGS sequence"/>
</dbReference>
<evidence type="ECO:0000256" key="1">
    <source>
        <dbReference type="SAM" id="MobiDB-lite"/>
    </source>
</evidence>
<keyword evidence="3" id="KW-1185">Reference proteome</keyword>
<reference evidence="2" key="1">
    <citation type="submission" date="2019-03" db="EMBL/GenBank/DDBJ databases">
        <title>Improved annotation for the trematode Fasciola hepatica.</title>
        <authorList>
            <person name="Choi Y.-J."/>
            <person name="Martin J."/>
            <person name="Mitreva M."/>
        </authorList>
    </citation>
    <scope>NUCLEOTIDE SEQUENCE [LARGE SCALE GENOMIC DNA]</scope>
</reference>
<accession>A0A4E0R5M0</accession>
<organism evidence="2 3">
    <name type="scientific">Fasciola hepatica</name>
    <name type="common">Liver fluke</name>
    <dbReference type="NCBI Taxonomy" id="6192"/>
    <lineage>
        <taxon>Eukaryota</taxon>
        <taxon>Metazoa</taxon>
        <taxon>Spiralia</taxon>
        <taxon>Lophotrochozoa</taxon>
        <taxon>Platyhelminthes</taxon>
        <taxon>Trematoda</taxon>
        <taxon>Digenea</taxon>
        <taxon>Plagiorchiida</taxon>
        <taxon>Echinostomata</taxon>
        <taxon>Echinostomatoidea</taxon>
        <taxon>Fasciolidae</taxon>
        <taxon>Fasciola</taxon>
    </lineage>
</organism>
<evidence type="ECO:0000313" key="3">
    <source>
        <dbReference type="Proteomes" id="UP000230066"/>
    </source>
</evidence>
<gene>
    <name evidence="2" type="ORF">D915_008361</name>
</gene>
<feature type="compositionally biased region" description="Low complexity" evidence="1">
    <location>
        <begin position="19"/>
        <end position="49"/>
    </location>
</feature>